<dbReference type="Pfam" id="PF12146">
    <property type="entry name" value="Hydrolase_4"/>
    <property type="match status" value="1"/>
</dbReference>
<dbReference type="GO" id="GO:0052689">
    <property type="term" value="F:carboxylic ester hydrolase activity"/>
    <property type="evidence" value="ECO:0007669"/>
    <property type="project" value="TreeGrafter"/>
</dbReference>
<accession>A0A2T4J9I0</accession>
<dbReference type="InterPro" id="IPR053145">
    <property type="entry name" value="AB_hydrolase_Est10"/>
</dbReference>
<dbReference type="SUPFAM" id="SSF53474">
    <property type="entry name" value="alpha/beta-Hydrolases"/>
    <property type="match status" value="1"/>
</dbReference>
<dbReference type="Gene3D" id="3.40.50.1820">
    <property type="entry name" value="alpha/beta hydrolase"/>
    <property type="match status" value="1"/>
</dbReference>
<dbReference type="InterPro" id="IPR022742">
    <property type="entry name" value="Hydrolase_4"/>
</dbReference>
<feature type="domain" description="Serine aminopeptidase S33" evidence="2">
    <location>
        <begin position="67"/>
        <end position="182"/>
    </location>
</feature>
<comment type="caution">
    <text evidence="3">The sequence shown here is derived from an EMBL/GenBank/DDBJ whole genome shotgun (WGS) entry which is preliminary data.</text>
</comment>
<reference evidence="3 4" key="1">
    <citation type="submission" date="2018-03" db="EMBL/GenBank/DDBJ databases">
        <title>Rhodobacter blasticus.</title>
        <authorList>
            <person name="Meyer T.E."/>
            <person name="Miller S."/>
            <person name="Lodha T."/>
            <person name="Gandham S."/>
            <person name="Chintalapati S."/>
            <person name="Chintalapati V.R."/>
        </authorList>
    </citation>
    <scope>NUCLEOTIDE SEQUENCE [LARGE SCALE GENOMIC DNA]</scope>
    <source>
        <strain evidence="3 4">DSM 2131</strain>
    </source>
</reference>
<dbReference type="InterPro" id="IPR029058">
    <property type="entry name" value="AB_hydrolase_fold"/>
</dbReference>
<keyword evidence="3" id="KW-0378">Hydrolase</keyword>
<evidence type="ECO:0000256" key="1">
    <source>
        <dbReference type="SAM" id="SignalP"/>
    </source>
</evidence>
<evidence type="ECO:0000259" key="2">
    <source>
        <dbReference type="Pfam" id="PF12146"/>
    </source>
</evidence>
<evidence type="ECO:0000313" key="4">
    <source>
        <dbReference type="Proteomes" id="UP000241362"/>
    </source>
</evidence>
<name>A0A2T4J9I0_FUSBL</name>
<keyword evidence="4" id="KW-1185">Reference proteome</keyword>
<proteinExistence type="predicted"/>
<sequence length="315" mass="32062">MSRFPTLAGLAALMAGTALQAGDVTIPGPQGPLSATAIAVPGASHAVVLIPGSGPTDRDGNGPLLQSNTYRMLAEGMAAAGIASLRVDKRGMFASARAIPDPNAVTLAAYAEDARAWVGQARALAPCVWLMGHSEGGLVALLAANDPPPGLCGLILLSTPGRPLGQLMVEQMAANPFAGLLMADMKSVVASLSRGETRDPATLPPGLQPLFPAAVQPYLIDLFSYDPVTLAAGWPGPVLIVQAGKDIQVTAADADRLAAALPQAQRLTLPAATHMLKPDRPGLPLATYSDPTAPLDPGLIPALAGFLAAHSPIAE</sequence>
<gene>
    <name evidence="3" type="ORF">C5F44_09270</name>
</gene>
<protein>
    <submittedName>
        <fullName evidence="3">Alpha/beta hydrolase</fullName>
    </submittedName>
</protein>
<dbReference type="EMBL" id="PZKE01000007">
    <property type="protein sequence ID" value="PTE14554.1"/>
    <property type="molecule type" value="Genomic_DNA"/>
</dbReference>
<dbReference type="PANTHER" id="PTHR43265">
    <property type="entry name" value="ESTERASE ESTD"/>
    <property type="match status" value="1"/>
</dbReference>
<dbReference type="PANTHER" id="PTHR43265:SF1">
    <property type="entry name" value="ESTERASE ESTD"/>
    <property type="match status" value="1"/>
</dbReference>
<dbReference type="AlphaFoldDB" id="A0A2T4J9I0"/>
<feature type="signal peptide" evidence="1">
    <location>
        <begin position="1"/>
        <end position="21"/>
    </location>
</feature>
<feature type="chain" id="PRO_5015592251" evidence="1">
    <location>
        <begin position="22"/>
        <end position="315"/>
    </location>
</feature>
<organism evidence="3 4">
    <name type="scientific">Fuscovulum blasticum DSM 2131</name>
    <dbReference type="NCBI Taxonomy" id="1188250"/>
    <lineage>
        <taxon>Bacteria</taxon>
        <taxon>Pseudomonadati</taxon>
        <taxon>Pseudomonadota</taxon>
        <taxon>Alphaproteobacteria</taxon>
        <taxon>Rhodobacterales</taxon>
        <taxon>Paracoccaceae</taxon>
        <taxon>Pseudogemmobacter</taxon>
    </lineage>
</organism>
<dbReference type="RefSeq" id="WP_107673244.1">
    <property type="nucleotide sequence ID" value="NZ_PZKE01000007.1"/>
</dbReference>
<dbReference type="Proteomes" id="UP000241362">
    <property type="component" value="Unassembled WGS sequence"/>
</dbReference>
<evidence type="ECO:0000313" key="3">
    <source>
        <dbReference type="EMBL" id="PTE14554.1"/>
    </source>
</evidence>
<keyword evidence="1" id="KW-0732">Signal</keyword>